<evidence type="ECO:0000256" key="2">
    <source>
        <dbReference type="ARBA" id="ARBA00022884"/>
    </source>
</evidence>
<dbReference type="SMART" id="SM00360">
    <property type="entry name" value="RRM"/>
    <property type="match status" value="1"/>
</dbReference>
<evidence type="ECO:0000256" key="1">
    <source>
        <dbReference type="ARBA" id="ARBA00004604"/>
    </source>
</evidence>
<dbReference type="InterPro" id="IPR012677">
    <property type="entry name" value="Nucleotide-bd_a/b_plait_sf"/>
</dbReference>
<dbReference type="InterPro" id="IPR035979">
    <property type="entry name" value="RBD_domain_sf"/>
</dbReference>
<evidence type="ECO:0000313" key="7">
    <source>
        <dbReference type="EMBL" id="OAA67231.1"/>
    </source>
</evidence>
<comment type="subcellular location">
    <subcellularLocation>
        <location evidence="1">Nucleus</location>
        <location evidence="1">Nucleolus</location>
    </subcellularLocation>
</comment>
<dbReference type="PROSITE" id="PS50102">
    <property type="entry name" value="RRM"/>
    <property type="match status" value="1"/>
</dbReference>
<feature type="compositionally biased region" description="Basic residues" evidence="5">
    <location>
        <begin position="427"/>
        <end position="439"/>
    </location>
</feature>
<feature type="domain" description="RRM" evidence="6">
    <location>
        <begin position="212"/>
        <end position="290"/>
    </location>
</feature>
<dbReference type="CDD" id="cd12307">
    <property type="entry name" value="RRM_NIFK_like"/>
    <property type="match status" value="1"/>
</dbReference>
<dbReference type="Gene3D" id="3.30.70.330">
    <property type="match status" value="1"/>
</dbReference>
<evidence type="ECO:0000256" key="5">
    <source>
        <dbReference type="SAM" id="MobiDB-lite"/>
    </source>
</evidence>
<evidence type="ECO:0000256" key="4">
    <source>
        <dbReference type="PROSITE-ProRule" id="PRU00176"/>
    </source>
</evidence>
<gene>
    <name evidence="7" type="ORF">SPI_01807</name>
</gene>
<evidence type="ECO:0000256" key="3">
    <source>
        <dbReference type="ARBA" id="ARBA00023242"/>
    </source>
</evidence>
<feature type="compositionally biased region" description="Basic and acidic residues" evidence="5">
    <location>
        <begin position="70"/>
        <end position="80"/>
    </location>
</feature>
<evidence type="ECO:0000259" key="6">
    <source>
        <dbReference type="PROSITE" id="PS50102"/>
    </source>
</evidence>
<protein>
    <submittedName>
        <fullName evidence="7">Ribosomal biogenesis protein gar2</fullName>
    </submittedName>
</protein>
<keyword evidence="8" id="KW-1185">Reference proteome</keyword>
<feature type="region of interest" description="Disordered" evidence="5">
    <location>
        <begin position="370"/>
        <end position="439"/>
    </location>
</feature>
<evidence type="ECO:0000313" key="8">
    <source>
        <dbReference type="Proteomes" id="UP000076874"/>
    </source>
</evidence>
<feature type="compositionally biased region" description="Basic and acidic residues" evidence="5">
    <location>
        <begin position="381"/>
        <end position="400"/>
    </location>
</feature>
<dbReference type="Pfam" id="PF00076">
    <property type="entry name" value="RRM_1"/>
    <property type="match status" value="1"/>
</dbReference>
<dbReference type="SUPFAM" id="SSF54928">
    <property type="entry name" value="RNA-binding domain, RBD"/>
    <property type="match status" value="1"/>
</dbReference>
<dbReference type="OrthoDB" id="21467at2759"/>
<organism evidence="7 8">
    <name type="scientific">Niveomyces insectorum RCEF 264</name>
    <dbReference type="NCBI Taxonomy" id="1081102"/>
    <lineage>
        <taxon>Eukaryota</taxon>
        <taxon>Fungi</taxon>
        <taxon>Dikarya</taxon>
        <taxon>Ascomycota</taxon>
        <taxon>Pezizomycotina</taxon>
        <taxon>Sordariomycetes</taxon>
        <taxon>Hypocreomycetidae</taxon>
        <taxon>Hypocreales</taxon>
        <taxon>Cordycipitaceae</taxon>
        <taxon>Niveomyces</taxon>
    </lineage>
</organism>
<dbReference type="GO" id="GO:0005730">
    <property type="term" value="C:nucleolus"/>
    <property type="evidence" value="ECO:0007669"/>
    <property type="project" value="UniProtKB-SubCell"/>
</dbReference>
<dbReference type="Proteomes" id="UP000076874">
    <property type="component" value="Unassembled WGS sequence"/>
</dbReference>
<keyword evidence="2 4" id="KW-0694">RNA-binding</keyword>
<dbReference type="STRING" id="1081102.A0A167Z952"/>
<feature type="region of interest" description="Disordered" evidence="5">
    <location>
        <begin position="1"/>
        <end position="155"/>
    </location>
</feature>
<proteinExistence type="predicted"/>
<dbReference type="InterPro" id="IPR000504">
    <property type="entry name" value="RRM_dom"/>
</dbReference>
<feature type="compositionally biased region" description="Acidic residues" evidence="5">
    <location>
        <begin position="105"/>
        <end position="120"/>
    </location>
</feature>
<dbReference type="PANTHER" id="PTHR46754">
    <property type="entry name" value="MKI67 FHA DOMAIN-INTERACTING NUCLEOLAR PHOSPHOPROTEIN"/>
    <property type="match status" value="1"/>
</dbReference>
<dbReference type="GO" id="GO:0003723">
    <property type="term" value="F:RNA binding"/>
    <property type="evidence" value="ECO:0007669"/>
    <property type="project" value="UniProtKB-UniRule"/>
</dbReference>
<reference evidence="7 8" key="1">
    <citation type="journal article" date="2016" name="Genome Biol. Evol.">
        <title>Divergent and convergent evolution of fungal pathogenicity.</title>
        <authorList>
            <person name="Shang Y."/>
            <person name="Xiao G."/>
            <person name="Zheng P."/>
            <person name="Cen K."/>
            <person name="Zhan S."/>
            <person name="Wang C."/>
        </authorList>
    </citation>
    <scope>NUCLEOTIDE SEQUENCE [LARGE SCALE GENOMIC DNA]</scope>
    <source>
        <strain evidence="7 8">RCEF 264</strain>
    </source>
</reference>
<dbReference type="EMBL" id="AZHD01000002">
    <property type="protein sequence ID" value="OAA67231.1"/>
    <property type="molecule type" value="Genomic_DNA"/>
</dbReference>
<name>A0A167Z952_9HYPO</name>
<accession>A0A167Z952</accession>
<sequence length="439" mass="46434">MATGRTKVTAKKARVASATTPPRKSSRLSDQAVKRKATEDVSPSSTKKRKPVEKPAKEEAVTGPVKQKKAKTENTTEKAAKPQPKAASKPAKKKANGKAASKEVVDDEENDEGSEDEEDDTTKALVEEIGGGGSGDENDVDEEAGGASLFKPGQDVGKAPVTAALKKSAAKNKAKTKASNGAVTETAAAEAAQPAKINGSTSGSAPPSEVGGVVYVGRIPHGFFEHEMRSYFAQFGAITRLRLSRNPRTGASKHYAFIEFADPEVAGIVAQTMDNYLLFGHLLRCRVVPTERIPPNLFKGANRRFKAVPWNRMAGHQLAQPKSEADWADKIKNESKRRARRAAALENKLGYTFAAPSLKTVDAVERIAGAAEEEGSTTDITEAKQLENGKAAEEDTKGDDTDATAAAAEATKTNEAEVVPAGTKASKAGKKGKGKKNKA</sequence>
<keyword evidence="3" id="KW-0539">Nucleus</keyword>
<feature type="compositionally biased region" description="Low complexity" evidence="5">
    <location>
        <begin position="403"/>
        <end position="426"/>
    </location>
</feature>
<comment type="caution">
    <text evidence="7">The sequence shown here is derived from an EMBL/GenBank/DDBJ whole genome shotgun (WGS) entry which is preliminary data.</text>
</comment>
<dbReference type="AlphaFoldDB" id="A0A167Z952"/>